<name>A0A8S5T999_9CAUD</name>
<dbReference type="EMBL" id="BK032775">
    <property type="protein sequence ID" value="DAF59712.1"/>
    <property type="molecule type" value="Genomic_DNA"/>
</dbReference>
<organism evidence="1">
    <name type="scientific">Siphoviridae sp. ct0Wl9</name>
    <dbReference type="NCBI Taxonomy" id="2827763"/>
    <lineage>
        <taxon>Viruses</taxon>
        <taxon>Duplodnaviria</taxon>
        <taxon>Heunggongvirae</taxon>
        <taxon>Uroviricota</taxon>
        <taxon>Caudoviricetes</taxon>
    </lineage>
</organism>
<reference evidence="1" key="1">
    <citation type="journal article" date="2021" name="Proc. Natl. Acad. Sci. U.S.A.">
        <title>A Catalog of Tens of Thousands of Viruses from Human Metagenomes Reveals Hidden Associations with Chronic Diseases.</title>
        <authorList>
            <person name="Tisza M.J."/>
            <person name="Buck C.B."/>
        </authorList>
    </citation>
    <scope>NUCLEOTIDE SEQUENCE</scope>
    <source>
        <strain evidence="1">Ct0Wl9</strain>
    </source>
</reference>
<proteinExistence type="predicted"/>
<protein>
    <submittedName>
        <fullName evidence="1">Uncharacterized protein</fullName>
    </submittedName>
</protein>
<accession>A0A8S5T999</accession>
<sequence>MNDKGRLYVIDKCIIAPEQDCLGLAEAAILKKRIDDLEEWRNKSSKFHEDFYVWQRTQIARDAKLDEQLKNMDNNISKMLEWQENQQLKPAKRWDSIIDKIMMLTIGGIVTYLLTQIGI</sequence>
<evidence type="ECO:0000313" key="1">
    <source>
        <dbReference type="EMBL" id="DAF59712.1"/>
    </source>
</evidence>